<dbReference type="GeneID" id="63188909"/>
<sequence>MSHESDLTRLSATELATRIRNGDVTATAAVEAHLDRIEAVDDEINAFVTVCSEAALEAAAEADRALEAGEPTEGGEDLGPLHGVPVALKDLGSLKEGVRHTYGSALFADNVAEETAAVVERLEAAGAIVIGKTNTPEFGHKGTTDNELVGATASPIDIDLNAGGSSGGSAAALGGRMAPIATGSDAGGSLRIPAAACGVYGFKPTFGLVPDDGRPSAFGRKTQHVTTGPMTRTVADAALMLEAMAGPHPADPSSVPVEIDYRAAVERPIEDYRIAYSPDLDVFPVADEVRAVVDDAVGAFEAAGATVDEIELDHGYSLEELQEATMATYMTSILETATIVEEAHGIDLRDHPDEVSDSLLAMIHIGEGSGPEDLARSGVVRTGFYDAVQDVLADYDALVTPTLSRGDVGLHEELSSSAWDWPLTWPFNWTGHPVASAPAGLTERGHPVGLQIVGRRFGDDDVLAVSAALERERPWEHLYE</sequence>
<proteinExistence type="predicted"/>
<protein>
    <submittedName>
        <fullName evidence="2">Amidase</fullName>
    </submittedName>
</protein>
<dbReference type="Proteomes" id="UP000663203">
    <property type="component" value="Chromosome"/>
</dbReference>
<dbReference type="Gene3D" id="3.90.1300.10">
    <property type="entry name" value="Amidase signature (AS) domain"/>
    <property type="match status" value="1"/>
</dbReference>
<dbReference type="InterPro" id="IPR020556">
    <property type="entry name" value="Amidase_CS"/>
</dbReference>
<dbReference type="PANTHER" id="PTHR11895">
    <property type="entry name" value="TRANSAMIDASE"/>
    <property type="match status" value="1"/>
</dbReference>
<dbReference type="InterPro" id="IPR023631">
    <property type="entry name" value="Amidase_dom"/>
</dbReference>
<dbReference type="SUPFAM" id="SSF75304">
    <property type="entry name" value="Amidase signature (AS) enzymes"/>
    <property type="match status" value="1"/>
</dbReference>
<name>A0A8A2VF45_9EURY</name>
<dbReference type="InterPro" id="IPR000120">
    <property type="entry name" value="Amidase"/>
</dbReference>
<evidence type="ECO:0000313" key="3">
    <source>
        <dbReference type="Proteomes" id="UP000663203"/>
    </source>
</evidence>
<keyword evidence="3" id="KW-1185">Reference proteome</keyword>
<dbReference type="Pfam" id="PF01425">
    <property type="entry name" value="Amidase"/>
    <property type="match status" value="1"/>
</dbReference>
<evidence type="ECO:0000313" key="2">
    <source>
        <dbReference type="EMBL" id="QSW98935.1"/>
    </source>
</evidence>
<reference evidence="2 3" key="1">
    <citation type="submission" date="2021-03" db="EMBL/GenBank/DDBJ databases">
        <title>Haloterrigena longa sp. nov. and Haloterrigena limicola sp. nov., extremely halophilic archaea isolated from a salt lake.</title>
        <authorList>
            <person name="Henglin C."/>
        </authorList>
    </citation>
    <scope>NUCLEOTIDE SEQUENCE [LARGE SCALE GENOMIC DNA]</scope>
    <source>
        <strain evidence="2 3">KZCA68</strain>
    </source>
</reference>
<feature type="domain" description="Amidase" evidence="1">
    <location>
        <begin position="29"/>
        <end position="463"/>
    </location>
</feature>
<accession>A0A8A2VF45</accession>
<dbReference type="EMBL" id="CP071462">
    <property type="protein sequence ID" value="QSW98935.1"/>
    <property type="molecule type" value="Genomic_DNA"/>
</dbReference>
<gene>
    <name evidence="2" type="ORF">J0X25_16350</name>
</gene>
<dbReference type="RefSeq" id="WP_207288543.1">
    <property type="nucleotide sequence ID" value="NZ_CP071462.1"/>
</dbReference>
<organism evidence="2 3">
    <name type="scientific">Haloterrigena alkaliphila</name>
    <dbReference type="NCBI Taxonomy" id="2816475"/>
    <lineage>
        <taxon>Archaea</taxon>
        <taxon>Methanobacteriati</taxon>
        <taxon>Methanobacteriota</taxon>
        <taxon>Stenosarchaea group</taxon>
        <taxon>Halobacteria</taxon>
        <taxon>Halobacteriales</taxon>
        <taxon>Natrialbaceae</taxon>
        <taxon>Haloterrigena</taxon>
    </lineage>
</organism>
<dbReference type="GO" id="GO:0003824">
    <property type="term" value="F:catalytic activity"/>
    <property type="evidence" value="ECO:0007669"/>
    <property type="project" value="InterPro"/>
</dbReference>
<dbReference type="AlphaFoldDB" id="A0A8A2VF45"/>
<dbReference type="InterPro" id="IPR036928">
    <property type="entry name" value="AS_sf"/>
</dbReference>
<evidence type="ECO:0000259" key="1">
    <source>
        <dbReference type="Pfam" id="PF01425"/>
    </source>
</evidence>
<dbReference type="KEGG" id="hakz:J0X25_16350"/>
<dbReference type="PROSITE" id="PS00571">
    <property type="entry name" value="AMIDASES"/>
    <property type="match status" value="1"/>
</dbReference>
<dbReference type="PANTHER" id="PTHR11895:SF7">
    <property type="entry name" value="GLUTAMYL-TRNA(GLN) AMIDOTRANSFERASE SUBUNIT A, MITOCHONDRIAL"/>
    <property type="match status" value="1"/>
</dbReference>